<comment type="caution">
    <text evidence="7">The sequence shown here is derived from an EMBL/GenBank/DDBJ whole genome shotgun (WGS) entry which is preliminary data.</text>
</comment>
<evidence type="ECO:0000313" key="8">
    <source>
        <dbReference type="Proteomes" id="UP001177140"/>
    </source>
</evidence>
<dbReference type="Pfam" id="PF00069">
    <property type="entry name" value="Pkinase"/>
    <property type="match status" value="1"/>
</dbReference>
<protein>
    <recommendedName>
        <fullName evidence="6">Protein kinase domain-containing protein</fullName>
    </recommendedName>
</protein>
<keyword evidence="4" id="KW-0418">Kinase</keyword>
<keyword evidence="5" id="KW-0067">ATP-binding</keyword>
<dbReference type="SMART" id="SM00220">
    <property type="entry name" value="S_TKc"/>
    <property type="match status" value="1"/>
</dbReference>
<dbReference type="SUPFAM" id="SSF56112">
    <property type="entry name" value="Protein kinase-like (PK-like)"/>
    <property type="match status" value="1"/>
</dbReference>
<dbReference type="PROSITE" id="PS00108">
    <property type="entry name" value="PROTEIN_KINASE_ST"/>
    <property type="match status" value="1"/>
</dbReference>
<feature type="domain" description="Protein kinase" evidence="6">
    <location>
        <begin position="1"/>
        <end position="96"/>
    </location>
</feature>
<keyword evidence="2" id="KW-0808">Transferase</keyword>
<dbReference type="GO" id="GO:0007165">
    <property type="term" value="P:signal transduction"/>
    <property type="evidence" value="ECO:0007669"/>
    <property type="project" value="TreeGrafter"/>
</dbReference>
<evidence type="ECO:0000256" key="5">
    <source>
        <dbReference type="ARBA" id="ARBA00022840"/>
    </source>
</evidence>
<dbReference type="InterPro" id="IPR011009">
    <property type="entry name" value="Kinase-like_dom_sf"/>
</dbReference>
<dbReference type="Proteomes" id="UP001177140">
    <property type="component" value="Unassembled WGS sequence"/>
</dbReference>
<keyword evidence="8" id="KW-1185">Reference proteome</keyword>
<evidence type="ECO:0000256" key="2">
    <source>
        <dbReference type="ARBA" id="ARBA00022679"/>
    </source>
</evidence>
<keyword evidence="1" id="KW-0723">Serine/threonine-protein kinase</keyword>
<dbReference type="EMBL" id="JAJJMA010205733">
    <property type="protein sequence ID" value="MCL7039859.1"/>
    <property type="molecule type" value="Genomic_DNA"/>
</dbReference>
<dbReference type="InterPro" id="IPR000719">
    <property type="entry name" value="Prot_kinase_dom"/>
</dbReference>
<dbReference type="GO" id="GO:0004674">
    <property type="term" value="F:protein serine/threonine kinase activity"/>
    <property type="evidence" value="ECO:0007669"/>
    <property type="project" value="UniProtKB-KW"/>
</dbReference>
<proteinExistence type="predicted"/>
<dbReference type="GO" id="GO:0005524">
    <property type="term" value="F:ATP binding"/>
    <property type="evidence" value="ECO:0007669"/>
    <property type="project" value="UniProtKB-KW"/>
</dbReference>
<evidence type="ECO:0000256" key="3">
    <source>
        <dbReference type="ARBA" id="ARBA00022741"/>
    </source>
</evidence>
<name>A0AA41VES4_PAPNU</name>
<evidence type="ECO:0000313" key="7">
    <source>
        <dbReference type="EMBL" id="MCL7039859.1"/>
    </source>
</evidence>
<organism evidence="7 8">
    <name type="scientific">Papaver nudicaule</name>
    <name type="common">Iceland poppy</name>
    <dbReference type="NCBI Taxonomy" id="74823"/>
    <lineage>
        <taxon>Eukaryota</taxon>
        <taxon>Viridiplantae</taxon>
        <taxon>Streptophyta</taxon>
        <taxon>Embryophyta</taxon>
        <taxon>Tracheophyta</taxon>
        <taxon>Spermatophyta</taxon>
        <taxon>Magnoliopsida</taxon>
        <taxon>Ranunculales</taxon>
        <taxon>Papaveraceae</taxon>
        <taxon>Papaveroideae</taxon>
        <taxon>Papaver</taxon>
    </lineage>
</organism>
<feature type="non-terminal residue" evidence="7">
    <location>
        <position position="1"/>
    </location>
</feature>
<dbReference type="Gene3D" id="1.10.510.10">
    <property type="entry name" value="Transferase(Phosphotransferase) domain 1"/>
    <property type="match status" value="1"/>
</dbReference>
<dbReference type="InterPro" id="IPR008271">
    <property type="entry name" value="Ser/Thr_kinase_AS"/>
</dbReference>
<evidence type="ECO:0000256" key="4">
    <source>
        <dbReference type="ARBA" id="ARBA00022777"/>
    </source>
</evidence>
<evidence type="ECO:0000259" key="6">
    <source>
        <dbReference type="PROSITE" id="PS50011"/>
    </source>
</evidence>
<accession>A0AA41VES4</accession>
<dbReference type="PANTHER" id="PTHR43895">
    <property type="entry name" value="CALCIUM/CALMODULIN-DEPENDENT PROTEIN KINASE KINASE-RELATED"/>
    <property type="match status" value="1"/>
</dbReference>
<sequence length="96" mass="10686">MVLELVIGGELFERIDFKGRLSEIEGRKLFQQLIDAVGYCHDKGVYHRDLKPENVLLDAKGNIKISDFGLSALPQHVRGDGLLHTTCGSPHYVAPE</sequence>
<keyword evidence="3" id="KW-0547">Nucleotide-binding</keyword>
<evidence type="ECO:0000256" key="1">
    <source>
        <dbReference type="ARBA" id="ARBA00022527"/>
    </source>
</evidence>
<dbReference type="PANTHER" id="PTHR43895:SF65">
    <property type="entry name" value="CBL-INTERACTING PROTEIN KINASE 21"/>
    <property type="match status" value="1"/>
</dbReference>
<dbReference type="AlphaFoldDB" id="A0AA41VES4"/>
<dbReference type="PROSITE" id="PS50011">
    <property type="entry name" value="PROTEIN_KINASE_DOM"/>
    <property type="match status" value="1"/>
</dbReference>
<gene>
    <name evidence="7" type="ORF">MKW94_004731</name>
</gene>
<reference evidence="7" key="1">
    <citation type="submission" date="2022-03" db="EMBL/GenBank/DDBJ databases">
        <title>A functionally conserved STORR gene fusion in Papaver species that diverged 16.8 million years ago.</title>
        <authorList>
            <person name="Catania T."/>
        </authorList>
    </citation>
    <scope>NUCLEOTIDE SEQUENCE</scope>
    <source>
        <strain evidence="7">S-191538</strain>
    </source>
</reference>